<organism evidence="1 2">
    <name type="scientific">Nocardia africana</name>
    <dbReference type="NCBI Taxonomy" id="134964"/>
    <lineage>
        <taxon>Bacteria</taxon>
        <taxon>Bacillati</taxon>
        <taxon>Actinomycetota</taxon>
        <taxon>Actinomycetes</taxon>
        <taxon>Mycobacteriales</taxon>
        <taxon>Nocardiaceae</taxon>
        <taxon>Nocardia</taxon>
    </lineage>
</organism>
<name>A0A378WUU9_9NOCA</name>
<protein>
    <submittedName>
        <fullName evidence="1">Uncharacterized protein</fullName>
    </submittedName>
</protein>
<dbReference type="AlphaFoldDB" id="A0A378WUU9"/>
<evidence type="ECO:0000313" key="2">
    <source>
        <dbReference type="Proteomes" id="UP000255082"/>
    </source>
</evidence>
<proteinExistence type="predicted"/>
<sequence>MNELVVQHLGTASAATLLQIVPTAQVLLESVVLTPQERVNFIADL</sequence>
<dbReference type="RefSeq" id="WP_181838464.1">
    <property type="nucleotide sequence ID" value="NZ_UGRU01000001.1"/>
</dbReference>
<reference evidence="1 2" key="1">
    <citation type="submission" date="2018-06" db="EMBL/GenBank/DDBJ databases">
        <authorList>
            <consortium name="Pathogen Informatics"/>
            <person name="Doyle S."/>
        </authorList>
    </citation>
    <scope>NUCLEOTIDE SEQUENCE [LARGE SCALE GENOMIC DNA]</scope>
    <source>
        <strain evidence="1 2">NCTC13184</strain>
    </source>
</reference>
<accession>A0A378WUU9</accession>
<dbReference type="EMBL" id="UGRU01000001">
    <property type="protein sequence ID" value="SUA44998.1"/>
    <property type="molecule type" value="Genomic_DNA"/>
</dbReference>
<gene>
    <name evidence="1" type="ORF">NCTC13184_03520</name>
</gene>
<evidence type="ECO:0000313" key="1">
    <source>
        <dbReference type="EMBL" id="SUA44998.1"/>
    </source>
</evidence>
<dbReference type="Proteomes" id="UP000255082">
    <property type="component" value="Unassembled WGS sequence"/>
</dbReference>